<dbReference type="RefSeq" id="WP_382554774.1">
    <property type="nucleotide sequence ID" value="NZ_JBHYVG010000039.1"/>
</dbReference>
<evidence type="ECO:0000313" key="1">
    <source>
        <dbReference type="EMBL" id="MBZ6156286.1"/>
    </source>
</evidence>
<protein>
    <submittedName>
        <fullName evidence="1">Recombinase family protein</fullName>
    </submittedName>
</protein>
<comment type="caution">
    <text evidence="1">The sequence shown here is derived from an EMBL/GenBank/DDBJ whole genome shotgun (WGS) entry which is preliminary data.</text>
</comment>
<organism evidence="1 2">
    <name type="scientific">Streptomyces olivaceus</name>
    <dbReference type="NCBI Taxonomy" id="47716"/>
    <lineage>
        <taxon>Bacteria</taxon>
        <taxon>Bacillati</taxon>
        <taxon>Actinomycetota</taxon>
        <taxon>Actinomycetes</taxon>
        <taxon>Kitasatosporales</taxon>
        <taxon>Streptomycetaceae</taxon>
        <taxon>Streptomyces</taxon>
    </lineage>
</organism>
<dbReference type="Proteomes" id="UP000758701">
    <property type="component" value="Unassembled WGS sequence"/>
</dbReference>
<name>A0ABS7WEA3_STROV</name>
<accession>A0ABS7WEA3</accession>
<evidence type="ECO:0000313" key="2">
    <source>
        <dbReference type="Proteomes" id="UP000758701"/>
    </source>
</evidence>
<sequence>MLYVCAERSKLTPTFAADRAEEEGRAFAEARGLTLAEVVTDPYGAPEPCRRKGWMRVRELAEAGTVGVVIVRWPACIAPNAFHELRHREIRWLQDRGVRVRYSWEPLTSGGGEGA</sequence>
<proteinExistence type="predicted"/>
<reference evidence="1 2" key="1">
    <citation type="submission" date="2021-06" db="EMBL/GenBank/DDBJ databases">
        <title>Ecological speciation of a Streptomyces species isolated from different habitats and geographic origins.</title>
        <authorList>
            <person name="Wang J."/>
        </authorList>
    </citation>
    <scope>NUCLEOTIDE SEQUENCE [LARGE SCALE GENOMIC DNA]</scope>
    <source>
        <strain evidence="1 2">FXJ8.012</strain>
    </source>
</reference>
<gene>
    <name evidence="1" type="ORF">KVH32_34785</name>
</gene>
<dbReference type="EMBL" id="JAHSTP010000025">
    <property type="protein sequence ID" value="MBZ6156286.1"/>
    <property type="molecule type" value="Genomic_DNA"/>
</dbReference>
<keyword evidence="2" id="KW-1185">Reference proteome</keyword>